<dbReference type="STRING" id="7918.ENSLOCP00000008431"/>
<dbReference type="GeneTree" id="ENSGT00730000111999"/>
<dbReference type="Pfam" id="PF07699">
    <property type="entry name" value="Ephrin_rec_like"/>
    <property type="match status" value="1"/>
</dbReference>
<dbReference type="PROSITE" id="PS50050">
    <property type="entry name" value="TNFR_NGFR_2"/>
    <property type="match status" value="1"/>
</dbReference>
<dbReference type="eggNOG" id="KOG1217">
    <property type="taxonomic scope" value="Eukaryota"/>
</dbReference>
<reference evidence="4" key="3">
    <citation type="submission" date="2025-09" db="UniProtKB">
        <authorList>
            <consortium name="Ensembl"/>
        </authorList>
    </citation>
    <scope>IDENTIFICATION</scope>
</reference>
<dbReference type="OMA" id="CDAEPVY"/>
<evidence type="ECO:0000313" key="4">
    <source>
        <dbReference type="Ensembl" id="ENSLOCP00000008431.1"/>
    </source>
</evidence>
<comment type="caution">
    <text evidence="1">Lacks conserved residue(s) required for the propagation of feature annotation.</text>
</comment>
<dbReference type="InterPro" id="IPR009030">
    <property type="entry name" value="Growth_fac_rcpt_cys_sf"/>
</dbReference>
<reference evidence="4" key="2">
    <citation type="submission" date="2025-08" db="UniProtKB">
        <authorList>
            <consortium name="Ensembl"/>
        </authorList>
    </citation>
    <scope>IDENTIFICATION</scope>
</reference>
<protein>
    <submittedName>
        <fullName evidence="4">Si:dkey-21a6.5</fullName>
    </submittedName>
</protein>
<dbReference type="HOGENOM" id="CLU_821250_0_0_1"/>
<accession>W5MJ72</accession>
<keyword evidence="2" id="KW-1133">Transmembrane helix</keyword>
<dbReference type="EMBL" id="AHAT01036725">
    <property type="status" value="NOT_ANNOTATED_CDS"/>
    <property type="molecule type" value="Genomic_DNA"/>
</dbReference>
<dbReference type="PANTHER" id="PTHR46967:SF1">
    <property type="entry name" value="KERATIN-ASSOCIATED PROTEIN 16-1-LIKE"/>
    <property type="match status" value="1"/>
</dbReference>
<dbReference type="Ensembl" id="ENSLOCT00000008441.1">
    <property type="protein sequence ID" value="ENSLOCP00000008431.1"/>
    <property type="gene ID" value="ENSLOCG00000006968.1"/>
</dbReference>
<dbReference type="Gene3D" id="2.10.50.10">
    <property type="entry name" value="Tumor Necrosis Factor Receptor, subunit A, domain 2"/>
    <property type="match status" value="3"/>
</dbReference>
<name>W5MJ72_LEPOC</name>
<proteinExistence type="predicted"/>
<sequence>WYSTSVISEITAVCLSGMAVGQTTLAPVVTNTTGSGNATVTTEVPPSTAAPDCSAVNTSSCVACAPGSYYDNGTLACSCCPERGLCVAQSNCLPCSRGHYQPLAAQDLCLPCSQGFYTNSTGSPVCLSCPAGTFGNSTGSQACTACSPGYYTSRQNATSCDPCPLGTFCNSSSCAQCQPCPGGAESLKPASRECTPCRPGMYKEPHETICRICNSGFFQIHWGQESCEICPKDHYCPSPDVIPIQCPADAFCPKGSTAPGYCMETFLRKAGDTCELAPVTIALLVIAGGLALFVVALLVLRRKRERDRELAVERAPLLRKERPPGRGYGGAQDAEPVYAGW</sequence>
<dbReference type="SMART" id="SM01411">
    <property type="entry name" value="Ephrin_rec_like"/>
    <property type="match status" value="4"/>
</dbReference>
<dbReference type="AlphaFoldDB" id="W5MJ72"/>
<feature type="transmembrane region" description="Helical" evidence="2">
    <location>
        <begin position="276"/>
        <end position="300"/>
    </location>
</feature>
<keyword evidence="2" id="KW-0812">Transmembrane</keyword>
<evidence type="ECO:0000256" key="1">
    <source>
        <dbReference type="PROSITE-ProRule" id="PRU00206"/>
    </source>
</evidence>
<keyword evidence="2" id="KW-0472">Membrane</keyword>
<dbReference type="SUPFAM" id="SSF57184">
    <property type="entry name" value="Growth factor receptor domain"/>
    <property type="match status" value="2"/>
</dbReference>
<dbReference type="InParanoid" id="W5MJ72"/>
<feature type="domain" description="TNFR-Cys" evidence="3">
    <location>
        <begin position="162"/>
        <end position="210"/>
    </location>
</feature>
<dbReference type="InterPro" id="IPR011641">
    <property type="entry name" value="Tyr-kin_ephrin_A/B_rcpt-like"/>
</dbReference>
<evidence type="ECO:0000313" key="5">
    <source>
        <dbReference type="Proteomes" id="UP000018468"/>
    </source>
</evidence>
<dbReference type="FunCoup" id="W5MJ72">
    <property type="interactions" value="1"/>
</dbReference>
<dbReference type="Proteomes" id="UP000018468">
    <property type="component" value="Linkage group LG4"/>
</dbReference>
<feature type="repeat" description="TNFR-Cys" evidence="1">
    <location>
        <begin position="162"/>
        <end position="210"/>
    </location>
</feature>
<dbReference type="PANTHER" id="PTHR46967">
    <property type="entry name" value="INSULIN-LIKE GROWTH FACTOR BINDING PROTEIN,N-TERMINAL"/>
    <property type="match status" value="1"/>
</dbReference>
<evidence type="ECO:0000256" key="2">
    <source>
        <dbReference type="SAM" id="Phobius"/>
    </source>
</evidence>
<dbReference type="Bgee" id="ENSLOCG00000006968">
    <property type="expression patterns" value="Expressed in camera-type eye and 13 other cell types or tissues"/>
</dbReference>
<reference evidence="5" key="1">
    <citation type="submission" date="2011-12" db="EMBL/GenBank/DDBJ databases">
        <title>The Draft Genome of Lepisosteus oculatus.</title>
        <authorList>
            <consortium name="The Broad Institute Genome Assembly &amp; Analysis Group"/>
            <consortium name="Computational R&amp;D Group"/>
            <consortium name="and Sequencing Platform"/>
            <person name="Di Palma F."/>
            <person name="Alfoldi J."/>
            <person name="Johnson J."/>
            <person name="Berlin A."/>
            <person name="Gnerre S."/>
            <person name="Jaffe D."/>
            <person name="MacCallum I."/>
            <person name="Young S."/>
            <person name="Walker B.J."/>
            <person name="Lander E.S."/>
            <person name="Lindblad-Toh K."/>
        </authorList>
    </citation>
    <scope>NUCLEOTIDE SEQUENCE [LARGE SCALE GENOMIC DNA]</scope>
</reference>
<dbReference type="InterPro" id="IPR001368">
    <property type="entry name" value="TNFR/NGFR_Cys_rich_reg"/>
</dbReference>
<evidence type="ECO:0000259" key="3">
    <source>
        <dbReference type="PROSITE" id="PS50050"/>
    </source>
</evidence>
<organism evidence="4 5">
    <name type="scientific">Lepisosteus oculatus</name>
    <name type="common">Spotted gar</name>
    <dbReference type="NCBI Taxonomy" id="7918"/>
    <lineage>
        <taxon>Eukaryota</taxon>
        <taxon>Metazoa</taxon>
        <taxon>Chordata</taxon>
        <taxon>Craniata</taxon>
        <taxon>Vertebrata</taxon>
        <taxon>Euteleostomi</taxon>
        <taxon>Actinopterygii</taxon>
        <taxon>Neopterygii</taxon>
        <taxon>Holostei</taxon>
        <taxon>Semionotiformes</taxon>
        <taxon>Lepisosteidae</taxon>
        <taxon>Lepisosteus</taxon>
    </lineage>
</organism>
<keyword evidence="5" id="KW-1185">Reference proteome</keyword>